<dbReference type="Proteomes" id="UP001296873">
    <property type="component" value="Unassembled WGS sequence"/>
</dbReference>
<evidence type="ECO:0000256" key="4">
    <source>
        <dbReference type="ARBA" id="ARBA00023125"/>
    </source>
</evidence>
<dbReference type="SMART" id="SM00345">
    <property type="entry name" value="HTH_GNTR"/>
    <property type="match status" value="1"/>
</dbReference>
<dbReference type="Gene3D" id="3.90.1150.10">
    <property type="entry name" value="Aspartate Aminotransferase, domain 1"/>
    <property type="match status" value="1"/>
</dbReference>
<gene>
    <name evidence="7" type="ORF">CKO28_14855</name>
</gene>
<dbReference type="InterPro" id="IPR004839">
    <property type="entry name" value="Aminotransferase_I/II_large"/>
</dbReference>
<evidence type="ECO:0000313" key="8">
    <source>
        <dbReference type="Proteomes" id="UP001296873"/>
    </source>
</evidence>
<dbReference type="Pfam" id="PF00392">
    <property type="entry name" value="GntR"/>
    <property type="match status" value="1"/>
</dbReference>
<dbReference type="SUPFAM" id="SSF53383">
    <property type="entry name" value="PLP-dependent transferases"/>
    <property type="match status" value="1"/>
</dbReference>
<dbReference type="InterPro" id="IPR051446">
    <property type="entry name" value="HTH_trans_reg/aminotransferase"/>
</dbReference>
<organism evidence="7 8">
    <name type="scientific">Rhodovibrio sodomensis</name>
    <dbReference type="NCBI Taxonomy" id="1088"/>
    <lineage>
        <taxon>Bacteria</taxon>
        <taxon>Pseudomonadati</taxon>
        <taxon>Pseudomonadota</taxon>
        <taxon>Alphaproteobacteria</taxon>
        <taxon>Rhodospirillales</taxon>
        <taxon>Rhodovibrionaceae</taxon>
        <taxon>Rhodovibrio</taxon>
    </lineage>
</organism>
<dbReference type="InterPro" id="IPR015424">
    <property type="entry name" value="PyrdxlP-dep_Trfase"/>
</dbReference>
<dbReference type="InterPro" id="IPR036388">
    <property type="entry name" value="WH-like_DNA-bd_sf"/>
</dbReference>
<dbReference type="CDD" id="cd00609">
    <property type="entry name" value="AAT_like"/>
    <property type="match status" value="1"/>
</dbReference>
<dbReference type="Gene3D" id="3.40.640.10">
    <property type="entry name" value="Type I PLP-dependent aspartate aminotransferase-like (Major domain)"/>
    <property type="match status" value="1"/>
</dbReference>
<dbReference type="Pfam" id="PF00155">
    <property type="entry name" value="Aminotran_1_2"/>
    <property type="match status" value="1"/>
</dbReference>
<accession>A0ABS1DFT1</accession>
<dbReference type="PROSITE" id="PS50949">
    <property type="entry name" value="HTH_GNTR"/>
    <property type="match status" value="1"/>
</dbReference>
<feature type="domain" description="HTH gntR-type" evidence="6">
    <location>
        <begin position="16"/>
        <end position="84"/>
    </location>
</feature>
<keyword evidence="2" id="KW-0663">Pyridoxal phosphate</keyword>
<dbReference type="InterPro" id="IPR000524">
    <property type="entry name" value="Tscrpt_reg_HTH_GntR"/>
</dbReference>
<comment type="caution">
    <text evidence="7">The sequence shown here is derived from an EMBL/GenBank/DDBJ whole genome shotgun (WGS) entry which is preliminary data.</text>
</comment>
<keyword evidence="4" id="KW-0238">DNA-binding</keyword>
<evidence type="ECO:0000313" key="7">
    <source>
        <dbReference type="EMBL" id="MBK1669315.1"/>
    </source>
</evidence>
<evidence type="ECO:0000256" key="2">
    <source>
        <dbReference type="ARBA" id="ARBA00022898"/>
    </source>
</evidence>
<name>A0ABS1DFT1_9PROT</name>
<comment type="similarity">
    <text evidence="1">In the C-terminal section; belongs to the class-I pyridoxal-phosphate-dependent aminotransferase family.</text>
</comment>
<dbReference type="InterPro" id="IPR036390">
    <property type="entry name" value="WH_DNA-bd_sf"/>
</dbReference>
<sequence length="485" mass="51440">MPERLTWTPDLTARSGARYRAIADALAGDIDSGRLPAGTRLPTHRALARALDVTVGTVTRAYGEAERRGLVEATVGRGTFVRAATPEAADWTRPGAPPTTDPDSALCLEDCGTENVAPQGQIDLSVNYPARAFLAGALQPGLVGLDADAGRLTALAGYQPSVGRPEHRAAGARWVARFGLDARARDIVPVHGTQGGLTAVLHALDRPGDLLLVEELTWPGVHYIARQHGIRLVTVASDAQGMRPDALAEAARRSGARTAYLVPTLHNPSNVTMPDARRDALIETARAENLTLVEDDIYGFLADSPPAPLAARDPDRAVYVTSLSKCVAPGLRVGFVKAPEWLVPRIAQAVAADTLMVSALLLEIAMKLIDVGHAQAAADAQRREAAARQQIARRLLPVREPEGAEASFHVWLQLPEGWRASSFTAEARARGVAVTSGTAFRADGGDPGAVRLCLSAVPDRAQLETGLGIIADLLERRPEAAMPMV</sequence>
<evidence type="ECO:0000256" key="3">
    <source>
        <dbReference type="ARBA" id="ARBA00023015"/>
    </source>
</evidence>
<keyword evidence="8" id="KW-1185">Reference proteome</keyword>
<dbReference type="InterPro" id="IPR015422">
    <property type="entry name" value="PyrdxlP-dep_Trfase_small"/>
</dbReference>
<dbReference type="EMBL" id="NRRL01000045">
    <property type="protein sequence ID" value="MBK1669315.1"/>
    <property type="molecule type" value="Genomic_DNA"/>
</dbReference>
<dbReference type="CDD" id="cd07377">
    <property type="entry name" value="WHTH_GntR"/>
    <property type="match status" value="1"/>
</dbReference>
<dbReference type="PANTHER" id="PTHR46577:SF1">
    <property type="entry name" value="HTH-TYPE TRANSCRIPTIONAL REGULATORY PROTEIN GABR"/>
    <property type="match status" value="1"/>
</dbReference>
<evidence type="ECO:0000259" key="6">
    <source>
        <dbReference type="PROSITE" id="PS50949"/>
    </source>
</evidence>
<dbReference type="PANTHER" id="PTHR46577">
    <property type="entry name" value="HTH-TYPE TRANSCRIPTIONAL REGULATORY PROTEIN GABR"/>
    <property type="match status" value="1"/>
</dbReference>
<keyword evidence="5" id="KW-0804">Transcription</keyword>
<dbReference type="SUPFAM" id="SSF46785">
    <property type="entry name" value="Winged helix' DNA-binding domain"/>
    <property type="match status" value="1"/>
</dbReference>
<dbReference type="InterPro" id="IPR015421">
    <property type="entry name" value="PyrdxlP-dep_Trfase_major"/>
</dbReference>
<protein>
    <recommendedName>
        <fullName evidence="6">HTH gntR-type domain-containing protein</fullName>
    </recommendedName>
</protein>
<evidence type="ECO:0000256" key="1">
    <source>
        <dbReference type="ARBA" id="ARBA00005384"/>
    </source>
</evidence>
<proteinExistence type="inferred from homology"/>
<reference evidence="7 8" key="1">
    <citation type="journal article" date="2020" name="Microorganisms">
        <title>Osmotic Adaptation and Compatible Solute Biosynthesis of Phototrophic Bacteria as Revealed from Genome Analyses.</title>
        <authorList>
            <person name="Imhoff J.F."/>
            <person name="Rahn T."/>
            <person name="Kunzel S."/>
            <person name="Keller A."/>
            <person name="Neulinger S.C."/>
        </authorList>
    </citation>
    <scope>NUCLEOTIDE SEQUENCE [LARGE SCALE GENOMIC DNA]</scope>
    <source>
        <strain evidence="7 8">DSM 9895</strain>
    </source>
</reference>
<dbReference type="RefSeq" id="WP_200341646.1">
    <property type="nucleotide sequence ID" value="NZ_NRRL01000045.1"/>
</dbReference>
<dbReference type="Gene3D" id="1.10.10.10">
    <property type="entry name" value="Winged helix-like DNA-binding domain superfamily/Winged helix DNA-binding domain"/>
    <property type="match status" value="1"/>
</dbReference>
<evidence type="ECO:0000256" key="5">
    <source>
        <dbReference type="ARBA" id="ARBA00023163"/>
    </source>
</evidence>
<keyword evidence="3" id="KW-0805">Transcription regulation</keyword>